<protein>
    <submittedName>
        <fullName evidence="1">Uncharacterized protein</fullName>
    </submittedName>
</protein>
<sequence length="113" mass="13024">MIFQQEETLIRTFYLDEIEEPDLAAPSKSIEVDDEILPSLYLSVSISRLSGELSEPRKSIRTGTPKRRFDIEGEAFLVAQLNDEPTVQQALVAPNRDEWMKAMEDEMDEISYR</sequence>
<dbReference type="Gramene" id="OMO70144">
    <property type="protein sequence ID" value="OMO70144"/>
    <property type="gene ID" value="CCACVL1_19086"/>
</dbReference>
<dbReference type="AlphaFoldDB" id="A0A1R3HIR0"/>
<dbReference type="EMBL" id="AWWV01011845">
    <property type="protein sequence ID" value="OMO70144.1"/>
    <property type="molecule type" value="Genomic_DNA"/>
</dbReference>
<dbReference type="OrthoDB" id="1305643at2759"/>
<reference evidence="1 2" key="1">
    <citation type="submission" date="2013-09" db="EMBL/GenBank/DDBJ databases">
        <title>Corchorus capsularis genome sequencing.</title>
        <authorList>
            <person name="Alam M."/>
            <person name="Haque M.S."/>
            <person name="Islam M.S."/>
            <person name="Emdad E.M."/>
            <person name="Islam M.M."/>
            <person name="Ahmed B."/>
            <person name="Halim A."/>
            <person name="Hossen Q.M.M."/>
            <person name="Hossain M.Z."/>
            <person name="Ahmed R."/>
            <person name="Khan M.M."/>
            <person name="Islam R."/>
            <person name="Rashid M.M."/>
            <person name="Khan S.A."/>
            <person name="Rahman M.S."/>
            <person name="Alam M."/>
        </authorList>
    </citation>
    <scope>NUCLEOTIDE SEQUENCE [LARGE SCALE GENOMIC DNA]</scope>
    <source>
        <strain evidence="2">cv. CVL-1</strain>
        <tissue evidence="1">Whole seedling</tissue>
    </source>
</reference>
<accession>A0A1R3HIR0</accession>
<proteinExistence type="predicted"/>
<organism evidence="1 2">
    <name type="scientific">Corchorus capsularis</name>
    <name type="common">Jute</name>
    <dbReference type="NCBI Taxonomy" id="210143"/>
    <lineage>
        <taxon>Eukaryota</taxon>
        <taxon>Viridiplantae</taxon>
        <taxon>Streptophyta</taxon>
        <taxon>Embryophyta</taxon>
        <taxon>Tracheophyta</taxon>
        <taxon>Spermatophyta</taxon>
        <taxon>Magnoliopsida</taxon>
        <taxon>eudicotyledons</taxon>
        <taxon>Gunneridae</taxon>
        <taxon>Pentapetalae</taxon>
        <taxon>rosids</taxon>
        <taxon>malvids</taxon>
        <taxon>Malvales</taxon>
        <taxon>Malvaceae</taxon>
        <taxon>Grewioideae</taxon>
        <taxon>Apeibeae</taxon>
        <taxon>Corchorus</taxon>
    </lineage>
</organism>
<evidence type="ECO:0000313" key="2">
    <source>
        <dbReference type="Proteomes" id="UP000188268"/>
    </source>
</evidence>
<name>A0A1R3HIR0_COCAP</name>
<keyword evidence="2" id="KW-1185">Reference proteome</keyword>
<dbReference type="Proteomes" id="UP000188268">
    <property type="component" value="Unassembled WGS sequence"/>
</dbReference>
<comment type="caution">
    <text evidence="1">The sequence shown here is derived from an EMBL/GenBank/DDBJ whole genome shotgun (WGS) entry which is preliminary data.</text>
</comment>
<evidence type="ECO:0000313" key="1">
    <source>
        <dbReference type="EMBL" id="OMO70144.1"/>
    </source>
</evidence>
<gene>
    <name evidence="1" type="ORF">CCACVL1_19086</name>
</gene>